<evidence type="ECO:0000313" key="16">
    <source>
        <dbReference type="Proteomes" id="UP000566819"/>
    </source>
</evidence>
<dbReference type="PANTHER" id="PTHR31736:SF9">
    <property type="entry name" value="ENDO-XYLOGALACTURONAN HYDROLASE A-RELATED"/>
    <property type="match status" value="1"/>
</dbReference>
<organism evidence="15 16">
    <name type="scientific">Cudoniella acicularis</name>
    <dbReference type="NCBI Taxonomy" id="354080"/>
    <lineage>
        <taxon>Eukaryota</taxon>
        <taxon>Fungi</taxon>
        <taxon>Dikarya</taxon>
        <taxon>Ascomycota</taxon>
        <taxon>Pezizomycotina</taxon>
        <taxon>Leotiomycetes</taxon>
        <taxon>Helotiales</taxon>
        <taxon>Tricladiaceae</taxon>
        <taxon>Cudoniella</taxon>
    </lineage>
</organism>
<dbReference type="Proteomes" id="UP000566819">
    <property type="component" value="Unassembled WGS sequence"/>
</dbReference>
<feature type="signal peptide" evidence="14">
    <location>
        <begin position="1"/>
        <end position="19"/>
    </location>
</feature>
<evidence type="ECO:0000256" key="8">
    <source>
        <dbReference type="ARBA" id="ARBA00023277"/>
    </source>
</evidence>
<proteinExistence type="inferred from homology"/>
<keyword evidence="4 14" id="KW-0732">Signal</keyword>
<dbReference type="GO" id="GO:0005576">
    <property type="term" value="C:extracellular region"/>
    <property type="evidence" value="ECO:0007669"/>
    <property type="project" value="UniProtKB-SubCell"/>
</dbReference>
<keyword evidence="16" id="KW-1185">Reference proteome</keyword>
<dbReference type="OrthoDB" id="187139at2759"/>
<protein>
    <recommendedName>
        <fullName evidence="17">Glycoside hydrolase family 28 protein</fullName>
    </recommendedName>
</protein>
<evidence type="ECO:0000256" key="11">
    <source>
        <dbReference type="ARBA" id="ARBA00023326"/>
    </source>
</evidence>
<dbReference type="SUPFAM" id="SSF51126">
    <property type="entry name" value="Pectin lyase-like"/>
    <property type="match status" value="1"/>
</dbReference>
<gene>
    <name evidence="15" type="ORF">G7Y89_g11973</name>
</gene>
<dbReference type="InterPro" id="IPR011050">
    <property type="entry name" value="Pectin_lyase_fold/virulence"/>
</dbReference>
<evidence type="ECO:0000256" key="10">
    <source>
        <dbReference type="ARBA" id="ARBA00023316"/>
    </source>
</evidence>
<comment type="subcellular location">
    <subcellularLocation>
        <location evidence="1">Secreted</location>
    </subcellularLocation>
</comment>
<evidence type="ECO:0008006" key="17">
    <source>
        <dbReference type="Google" id="ProtNLM"/>
    </source>
</evidence>
<evidence type="ECO:0000256" key="9">
    <source>
        <dbReference type="ARBA" id="ARBA00023295"/>
    </source>
</evidence>
<comment type="similarity">
    <text evidence="2 13">Belongs to the glycosyl hydrolase 28 family.</text>
</comment>
<evidence type="ECO:0000313" key="15">
    <source>
        <dbReference type="EMBL" id="KAF4626190.1"/>
    </source>
</evidence>
<dbReference type="EMBL" id="JAAMPI010001203">
    <property type="protein sequence ID" value="KAF4626190.1"/>
    <property type="molecule type" value="Genomic_DNA"/>
</dbReference>
<evidence type="ECO:0000256" key="14">
    <source>
        <dbReference type="SAM" id="SignalP"/>
    </source>
</evidence>
<keyword evidence="9 13" id="KW-0326">Glycosidase</keyword>
<keyword evidence="10" id="KW-0961">Cell wall biogenesis/degradation</keyword>
<dbReference type="GO" id="GO:0071555">
    <property type="term" value="P:cell wall organization"/>
    <property type="evidence" value="ECO:0007669"/>
    <property type="project" value="UniProtKB-KW"/>
</dbReference>
<evidence type="ECO:0000256" key="13">
    <source>
        <dbReference type="RuleBase" id="RU361169"/>
    </source>
</evidence>
<evidence type="ECO:0000256" key="3">
    <source>
        <dbReference type="ARBA" id="ARBA00022525"/>
    </source>
</evidence>
<dbReference type="Gene3D" id="2.160.20.10">
    <property type="entry name" value="Single-stranded right-handed beta-helix, Pectin lyase-like"/>
    <property type="match status" value="1"/>
</dbReference>
<dbReference type="Pfam" id="PF00295">
    <property type="entry name" value="Glyco_hydro_28"/>
    <property type="match status" value="1"/>
</dbReference>
<evidence type="ECO:0000256" key="5">
    <source>
        <dbReference type="ARBA" id="ARBA00022737"/>
    </source>
</evidence>
<comment type="caution">
    <text evidence="15">The sequence shown here is derived from an EMBL/GenBank/DDBJ whole genome shotgun (WGS) entry which is preliminary data.</text>
</comment>
<evidence type="ECO:0000256" key="12">
    <source>
        <dbReference type="ARBA" id="ARBA00037278"/>
    </source>
</evidence>
<evidence type="ECO:0000256" key="7">
    <source>
        <dbReference type="ARBA" id="ARBA00023180"/>
    </source>
</evidence>
<dbReference type="GO" id="GO:0000272">
    <property type="term" value="P:polysaccharide catabolic process"/>
    <property type="evidence" value="ECO:0007669"/>
    <property type="project" value="UniProtKB-KW"/>
</dbReference>
<keyword evidence="3" id="KW-0964">Secreted</keyword>
<evidence type="ECO:0000256" key="2">
    <source>
        <dbReference type="ARBA" id="ARBA00008834"/>
    </source>
</evidence>
<accession>A0A8H4VZN2</accession>
<feature type="chain" id="PRO_5034053594" description="Glycoside hydrolase family 28 protein" evidence="14">
    <location>
        <begin position="20"/>
        <end position="402"/>
    </location>
</feature>
<evidence type="ECO:0000256" key="1">
    <source>
        <dbReference type="ARBA" id="ARBA00004613"/>
    </source>
</evidence>
<dbReference type="InterPro" id="IPR012334">
    <property type="entry name" value="Pectin_lyas_fold"/>
</dbReference>
<dbReference type="GO" id="GO:0004650">
    <property type="term" value="F:polygalacturonase activity"/>
    <property type="evidence" value="ECO:0007669"/>
    <property type="project" value="InterPro"/>
</dbReference>
<comment type="function">
    <text evidence="12">Pectinolytic enzyme involved in the degradation of xylogalacturonan (xga), a galacturonan backbone heavily substituted with xylose, and which is one important component of the hairy regions of pectin. Activity requires a galacturonic acid backbone substituted with xylose.</text>
</comment>
<dbReference type="InterPro" id="IPR000743">
    <property type="entry name" value="Glyco_hydro_28"/>
</dbReference>
<keyword evidence="8" id="KW-0119">Carbohydrate metabolism</keyword>
<reference evidence="15 16" key="1">
    <citation type="submission" date="2020-03" db="EMBL/GenBank/DDBJ databases">
        <title>Draft Genome Sequence of Cudoniella acicularis.</title>
        <authorList>
            <person name="Buettner E."/>
            <person name="Kellner H."/>
        </authorList>
    </citation>
    <scope>NUCLEOTIDE SEQUENCE [LARGE SCALE GENOMIC DNA]</scope>
    <source>
        <strain evidence="15 16">DSM 108380</strain>
    </source>
</reference>
<sequence>MYNLLAFLVNFVSLATALSAPIRREPDHVVKRAICTPTSAGNTATDDVASIQAAITSCGNGGTIVIPAGKTYSVRSALSFAGCSSCDFQIEGTLKVSDDLTYWEGKKSIFLMSKITTAKVRSLTGTGIIDGSGQAAWDYFATNTSYARPTLFYITGSTGITVDNIYFKNAPNVFHSATGSSKNILYTNIKLSAVSTSTNAAKNTDGWDIGPASYVTVKNATVTNDDDCIAFKAGASYVTVDTITCTGSHGLSVGSLGKSNADVVQNIYVTNANMATSSKAVGIKVYPGGYGTATVKNVTYDGITVSSSDYAAQIQSCYGNTAAYCASNPSNASMTDIYFKNFKGTTSTKYEPTIANIDCPASGTCDLYFSGWSVEPPTGTAQYLCANIDNTPGITCTSGASG</sequence>
<keyword evidence="5" id="KW-0677">Repeat</keyword>
<dbReference type="AlphaFoldDB" id="A0A8H4VZN2"/>
<keyword evidence="6 13" id="KW-0378">Hydrolase</keyword>
<name>A0A8H4VZN2_9HELO</name>
<evidence type="ECO:0000256" key="4">
    <source>
        <dbReference type="ARBA" id="ARBA00022729"/>
    </source>
</evidence>
<keyword evidence="11" id="KW-0624">Polysaccharide degradation</keyword>
<keyword evidence="7" id="KW-0325">Glycoprotein</keyword>
<evidence type="ECO:0000256" key="6">
    <source>
        <dbReference type="ARBA" id="ARBA00022801"/>
    </source>
</evidence>
<dbReference type="PANTHER" id="PTHR31736">
    <property type="match status" value="1"/>
</dbReference>